<organism evidence="2 3">
    <name type="scientific">Rhododendron simsii</name>
    <name type="common">Sims's rhododendron</name>
    <dbReference type="NCBI Taxonomy" id="118357"/>
    <lineage>
        <taxon>Eukaryota</taxon>
        <taxon>Viridiplantae</taxon>
        <taxon>Streptophyta</taxon>
        <taxon>Embryophyta</taxon>
        <taxon>Tracheophyta</taxon>
        <taxon>Spermatophyta</taxon>
        <taxon>Magnoliopsida</taxon>
        <taxon>eudicotyledons</taxon>
        <taxon>Gunneridae</taxon>
        <taxon>Pentapetalae</taxon>
        <taxon>asterids</taxon>
        <taxon>Ericales</taxon>
        <taxon>Ericaceae</taxon>
        <taxon>Ericoideae</taxon>
        <taxon>Rhodoreae</taxon>
        <taxon>Rhododendron</taxon>
    </lineage>
</organism>
<evidence type="ECO:0000256" key="1">
    <source>
        <dbReference type="SAM" id="MobiDB-lite"/>
    </source>
</evidence>
<dbReference type="AlphaFoldDB" id="A0A834HDI5"/>
<proteinExistence type="predicted"/>
<dbReference type="OrthoDB" id="1436933at2759"/>
<reference evidence="2" key="1">
    <citation type="submission" date="2019-11" db="EMBL/GenBank/DDBJ databases">
        <authorList>
            <person name="Liu Y."/>
            <person name="Hou J."/>
            <person name="Li T.-Q."/>
            <person name="Guan C.-H."/>
            <person name="Wu X."/>
            <person name="Wu H.-Z."/>
            <person name="Ling F."/>
            <person name="Zhang R."/>
            <person name="Shi X.-G."/>
            <person name="Ren J.-P."/>
            <person name="Chen E.-F."/>
            <person name="Sun J.-M."/>
        </authorList>
    </citation>
    <scope>NUCLEOTIDE SEQUENCE</scope>
    <source>
        <strain evidence="2">Adult_tree_wgs_1</strain>
        <tissue evidence="2">Leaves</tissue>
    </source>
</reference>
<feature type="region of interest" description="Disordered" evidence="1">
    <location>
        <begin position="227"/>
        <end position="258"/>
    </location>
</feature>
<evidence type="ECO:0000313" key="2">
    <source>
        <dbReference type="EMBL" id="KAF7152003.1"/>
    </source>
</evidence>
<name>A0A834HDI5_RHOSS</name>
<feature type="compositionally biased region" description="Acidic residues" evidence="1">
    <location>
        <begin position="28"/>
        <end position="40"/>
    </location>
</feature>
<feature type="compositionally biased region" description="Acidic residues" evidence="1">
    <location>
        <begin position="245"/>
        <end position="258"/>
    </location>
</feature>
<evidence type="ECO:0000313" key="3">
    <source>
        <dbReference type="Proteomes" id="UP000626092"/>
    </source>
</evidence>
<gene>
    <name evidence="2" type="ORF">RHSIM_Rhsim01G0146700</name>
</gene>
<dbReference type="EMBL" id="WJXA01000001">
    <property type="protein sequence ID" value="KAF7152003.1"/>
    <property type="molecule type" value="Genomic_DNA"/>
</dbReference>
<feature type="region of interest" description="Disordered" evidence="1">
    <location>
        <begin position="1"/>
        <end position="56"/>
    </location>
</feature>
<keyword evidence="3" id="KW-1185">Reference proteome</keyword>
<comment type="caution">
    <text evidence="2">The sequence shown here is derived from an EMBL/GenBank/DDBJ whole genome shotgun (WGS) entry which is preliminary data.</text>
</comment>
<accession>A0A834HDI5</accession>
<dbReference type="Proteomes" id="UP000626092">
    <property type="component" value="Unassembled WGS sequence"/>
</dbReference>
<sequence>MPKVKTTAQKAKHAPSSSCRHEIKEDDTILDDFEEEEEEMMENRDQLGSSVGRKKKGTSEEINQALYINLADARDPHRPGKFKEEYKLINHVVHFNLNPGGAENHPSLKDAKLLYAFMLLGTVIDWLASIFKQLIEFKANVSLSIRMSYPCLITKICRRYRVTGQKYLDKAKLEPAVINNSILTKSVSQSRVPRGVSIIESMRKSKKESREMAQRQARMEHRLEWLSRRAEGSTQEPYAPPLIVQEEDSDDFAGNEPD</sequence>
<protein>
    <submittedName>
        <fullName evidence="2">Uncharacterized protein</fullName>
    </submittedName>
</protein>